<dbReference type="PROSITE" id="PS51707">
    <property type="entry name" value="CYTH"/>
    <property type="match status" value="1"/>
</dbReference>
<evidence type="ECO:0000313" key="2">
    <source>
        <dbReference type="EMBL" id="VAW15195.1"/>
    </source>
</evidence>
<dbReference type="InterPro" id="IPR033469">
    <property type="entry name" value="CYTH-like_dom_sf"/>
</dbReference>
<name>A0A3B0T9T3_9ZZZZ</name>
<feature type="domain" description="CYTH" evidence="1">
    <location>
        <begin position="1"/>
        <end position="149"/>
    </location>
</feature>
<dbReference type="SMART" id="SM01118">
    <property type="entry name" value="CYTH"/>
    <property type="match status" value="1"/>
</dbReference>
<dbReference type="PANTHER" id="PTHR40114:SF1">
    <property type="entry name" value="SLR0698 PROTEIN"/>
    <property type="match status" value="1"/>
</dbReference>
<dbReference type="EMBL" id="UOEL01000125">
    <property type="protein sequence ID" value="VAW15195.1"/>
    <property type="molecule type" value="Genomic_DNA"/>
</dbReference>
<dbReference type="AlphaFoldDB" id="A0A3B0T9T3"/>
<dbReference type="PANTHER" id="PTHR40114">
    <property type="entry name" value="SLR0698 PROTEIN"/>
    <property type="match status" value="1"/>
</dbReference>
<organism evidence="2">
    <name type="scientific">hydrothermal vent metagenome</name>
    <dbReference type="NCBI Taxonomy" id="652676"/>
    <lineage>
        <taxon>unclassified sequences</taxon>
        <taxon>metagenomes</taxon>
        <taxon>ecological metagenomes</taxon>
    </lineage>
</organism>
<dbReference type="CDD" id="cd07891">
    <property type="entry name" value="CYTH-like_CthTTM-like_1"/>
    <property type="match status" value="1"/>
</dbReference>
<sequence>MLEIERKFLVTSQDFKNQAFSKERIVQGFLNTDPERTVRIRVKGEMGFLTIKGKSNRSGTTRFEWEKQISTSEAEKLLDLCEKSILEKTRHEILTGEHIFEVDEFHGANQGLIVAEIELNDENEDFEKPDWLGKEVTGEVKYYNSQLSKSPYSTW</sequence>
<dbReference type="SUPFAM" id="SSF55154">
    <property type="entry name" value="CYTH-like phosphatases"/>
    <property type="match status" value="1"/>
</dbReference>
<dbReference type="PIRSF" id="PIRSF016487">
    <property type="entry name" value="CYTH_UCP016487"/>
    <property type="match status" value="1"/>
</dbReference>
<gene>
    <name evidence="2" type="ORF">MNBD_BACTEROID03-792</name>
</gene>
<dbReference type="Pfam" id="PF01928">
    <property type="entry name" value="CYTH"/>
    <property type="match status" value="1"/>
</dbReference>
<evidence type="ECO:0000259" key="1">
    <source>
        <dbReference type="PROSITE" id="PS51707"/>
    </source>
</evidence>
<accession>A0A3B0T9T3</accession>
<protein>
    <recommendedName>
        <fullName evidence="1">CYTH domain-containing protein</fullName>
    </recommendedName>
</protein>
<reference evidence="2" key="1">
    <citation type="submission" date="2018-06" db="EMBL/GenBank/DDBJ databases">
        <authorList>
            <person name="Zhirakovskaya E."/>
        </authorList>
    </citation>
    <scope>NUCLEOTIDE SEQUENCE</scope>
</reference>
<dbReference type="InterPro" id="IPR023577">
    <property type="entry name" value="CYTH_domain"/>
</dbReference>
<dbReference type="Gene3D" id="2.40.320.10">
    <property type="entry name" value="Hypothetical Protein Pfu-838710-001"/>
    <property type="match status" value="1"/>
</dbReference>
<dbReference type="InterPro" id="IPR012042">
    <property type="entry name" value="NeuTTM/CthTTM-like"/>
</dbReference>
<proteinExistence type="predicted"/>